<protein>
    <recommendedName>
        <fullName evidence="4">Mitochondrial mRNA-processing protein COX24 C-terminal domain-containing protein</fullName>
    </recommendedName>
</protein>
<name>A0A1Y2BE18_9FUNG</name>
<feature type="region of interest" description="Disordered" evidence="1">
    <location>
        <begin position="182"/>
        <end position="223"/>
    </location>
</feature>
<evidence type="ECO:0000313" key="2">
    <source>
        <dbReference type="EMBL" id="ORY32737.1"/>
    </source>
</evidence>
<organism evidence="2 3">
    <name type="scientific">Rhizoclosmatium globosum</name>
    <dbReference type="NCBI Taxonomy" id="329046"/>
    <lineage>
        <taxon>Eukaryota</taxon>
        <taxon>Fungi</taxon>
        <taxon>Fungi incertae sedis</taxon>
        <taxon>Chytridiomycota</taxon>
        <taxon>Chytridiomycota incertae sedis</taxon>
        <taxon>Chytridiomycetes</taxon>
        <taxon>Chytridiales</taxon>
        <taxon>Chytriomycetaceae</taxon>
        <taxon>Rhizoclosmatium</taxon>
    </lineage>
</organism>
<dbReference type="Proteomes" id="UP000193642">
    <property type="component" value="Unassembled WGS sequence"/>
</dbReference>
<sequence length="223" mass="24550">MHRIARSVFVRVPTSTSSTNRSGSSLWTSSVSKSFKFKFQGPRPSEIRLEPGQVEHSNAALSAFFAGPKQQLLIGGSGSKLLEEGDSSITSTSTTSTTTDDALFAEMMNNMSLAQPLLNSTSNSNLHSSYSQDHLDRFFASSSSSPSSPSPNHVSLPTASSSIAFPDGSTQTSTVYHMISIKKRRVKGMNKKKLKKHKREVRNSTRYNKERRKKSGPMREKQE</sequence>
<dbReference type="OrthoDB" id="2162656at2759"/>
<evidence type="ECO:0000313" key="3">
    <source>
        <dbReference type="Proteomes" id="UP000193642"/>
    </source>
</evidence>
<comment type="caution">
    <text evidence="2">The sequence shown here is derived from an EMBL/GenBank/DDBJ whole genome shotgun (WGS) entry which is preliminary data.</text>
</comment>
<evidence type="ECO:0008006" key="4">
    <source>
        <dbReference type="Google" id="ProtNLM"/>
    </source>
</evidence>
<gene>
    <name evidence="2" type="ORF">BCR33DRAFT_723395</name>
</gene>
<proteinExistence type="predicted"/>
<evidence type="ECO:0000256" key="1">
    <source>
        <dbReference type="SAM" id="MobiDB-lite"/>
    </source>
</evidence>
<accession>A0A1Y2BE18</accession>
<dbReference type="AlphaFoldDB" id="A0A1Y2BE18"/>
<keyword evidence="3" id="KW-1185">Reference proteome</keyword>
<dbReference type="EMBL" id="MCGO01000070">
    <property type="protein sequence ID" value="ORY32737.1"/>
    <property type="molecule type" value="Genomic_DNA"/>
</dbReference>
<reference evidence="2 3" key="1">
    <citation type="submission" date="2016-07" db="EMBL/GenBank/DDBJ databases">
        <title>Pervasive Adenine N6-methylation of Active Genes in Fungi.</title>
        <authorList>
            <consortium name="DOE Joint Genome Institute"/>
            <person name="Mondo S.J."/>
            <person name="Dannebaum R.O."/>
            <person name="Kuo R.C."/>
            <person name="Labutti K."/>
            <person name="Haridas S."/>
            <person name="Kuo A."/>
            <person name="Salamov A."/>
            <person name="Ahrendt S.R."/>
            <person name="Lipzen A."/>
            <person name="Sullivan W."/>
            <person name="Andreopoulos W.B."/>
            <person name="Clum A."/>
            <person name="Lindquist E."/>
            <person name="Daum C."/>
            <person name="Ramamoorthy G.K."/>
            <person name="Gryganskyi A."/>
            <person name="Culley D."/>
            <person name="Magnuson J.K."/>
            <person name="James T.Y."/>
            <person name="O'Malley M.A."/>
            <person name="Stajich J.E."/>
            <person name="Spatafora J.W."/>
            <person name="Visel A."/>
            <person name="Grigoriev I.V."/>
        </authorList>
    </citation>
    <scope>NUCLEOTIDE SEQUENCE [LARGE SCALE GENOMIC DNA]</scope>
    <source>
        <strain evidence="2 3">JEL800</strain>
    </source>
</reference>
<feature type="compositionally biased region" description="Basic residues" evidence="1">
    <location>
        <begin position="182"/>
        <end position="200"/>
    </location>
</feature>